<feature type="region of interest" description="Disordered" evidence="2">
    <location>
        <begin position="302"/>
        <end position="328"/>
    </location>
</feature>
<keyword evidence="3" id="KW-0812">Transmembrane</keyword>
<evidence type="ECO:0000313" key="4">
    <source>
        <dbReference type="EMBL" id="ADG30593.1"/>
    </source>
</evidence>
<sequence length="349" mass="36557">MKRTPQRSLLLLGLFALIWGAALGVAASLHAEPALLLTVWGAGAALLVLLAFYLGLSIRLDLLQVQQVLREAVAAPDAKAPLKSSLAAFWQPLIDAASAARQPVEDAAREKAKIAAQTAAQLAALQSALEAERAQSSAWQRQAAQAQAELAQLRQQAQDAARAVAAAKAEATAAALPDPREAMESVAREQREQQQAAWAELSSLASRLAAEIEAQIGAAAQREATAQTHAAARAEKLVQAEAEHKHSAEQLAQTAETLALLGLNLRLQLSHLAASPFAAEFLEQTEADLDALLGAIVQPRAEPGPAAAPAEQPASTAEQDPSPADALAPLLERLRVVAERAAQAAQKKS</sequence>
<evidence type="ECO:0000256" key="3">
    <source>
        <dbReference type="SAM" id="Phobius"/>
    </source>
</evidence>
<accession>D5X0E7</accession>
<feature type="compositionally biased region" description="Low complexity" evidence="2">
    <location>
        <begin position="302"/>
        <end position="319"/>
    </location>
</feature>
<dbReference type="EMBL" id="CP002021">
    <property type="protein sequence ID" value="ADG30593.1"/>
    <property type="molecule type" value="Genomic_DNA"/>
</dbReference>
<feature type="transmembrane region" description="Helical" evidence="3">
    <location>
        <begin position="34"/>
        <end position="56"/>
    </location>
</feature>
<dbReference type="HOGENOM" id="CLU_794400_0_0_4"/>
<gene>
    <name evidence="4" type="ordered locus">Tint_1204</name>
</gene>
<dbReference type="AlphaFoldDB" id="D5X0E7"/>
<dbReference type="STRING" id="75379.Tint_1204"/>
<feature type="coiled-coil region" evidence="1">
    <location>
        <begin position="115"/>
        <end position="170"/>
    </location>
</feature>
<keyword evidence="1" id="KW-0175">Coiled coil</keyword>
<protein>
    <submittedName>
        <fullName evidence="4">Uncharacterized protein</fullName>
    </submittedName>
</protein>
<keyword evidence="3" id="KW-1133">Transmembrane helix</keyword>
<organism evidence="4">
    <name type="scientific">Thiomonas intermedia (strain K12)</name>
    <name type="common">Thiobacillus intermedius</name>
    <dbReference type="NCBI Taxonomy" id="75379"/>
    <lineage>
        <taxon>Bacteria</taxon>
        <taxon>Pseudomonadati</taxon>
        <taxon>Pseudomonadota</taxon>
        <taxon>Betaproteobacteria</taxon>
        <taxon>Burkholderiales</taxon>
        <taxon>Thiomonas</taxon>
    </lineage>
</organism>
<reference evidence="4" key="1">
    <citation type="submission" date="2010-04" db="EMBL/GenBank/DDBJ databases">
        <title>Complete sequence of Thiomonas intermedia K12.</title>
        <authorList>
            <consortium name="US DOE Joint Genome Institute"/>
            <person name="Lucas S."/>
            <person name="Copeland A."/>
            <person name="Lapidus A."/>
            <person name="Cheng J.-F."/>
            <person name="Bruce D."/>
            <person name="Goodwin L."/>
            <person name="Pitluck S."/>
            <person name="Davenport K."/>
            <person name="Detter J.C."/>
            <person name="Han C."/>
            <person name="Tapia R."/>
            <person name="Land M."/>
            <person name="Hauser L."/>
            <person name="Kyrpides N."/>
            <person name="Ovchinnikova G."/>
            <person name="Kerfeld C.A."/>
            <person name="Cannon G.C."/>
            <person name="Heinhorst S."/>
            <person name="Woyke T."/>
        </authorList>
    </citation>
    <scope>NUCLEOTIDE SEQUENCE [LARGE SCALE GENOMIC DNA]</scope>
    <source>
        <strain evidence="4">K12</strain>
    </source>
</reference>
<name>D5X0E7_THIK1</name>
<evidence type="ECO:0000256" key="1">
    <source>
        <dbReference type="SAM" id="Coils"/>
    </source>
</evidence>
<evidence type="ECO:0000256" key="2">
    <source>
        <dbReference type="SAM" id="MobiDB-lite"/>
    </source>
</evidence>
<proteinExistence type="predicted"/>
<dbReference type="BioCyc" id="TINT75379:TINT_RS06020-MONOMER"/>
<dbReference type="KEGG" id="tin:Tint_1204"/>
<keyword evidence="3" id="KW-0472">Membrane</keyword>